<protein>
    <submittedName>
        <fullName evidence="2">Uncharacterized protein</fullName>
    </submittedName>
</protein>
<reference evidence="2 3" key="1">
    <citation type="submission" date="2017-09" db="EMBL/GenBank/DDBJ databases">
        <authorList>
            <person name="Ehlers B."/>
            <person name="Leendertz F.H."/>
        </authorList>
    </citation>
    <scope>NUCLEOTIDE SEQUENCE [LARGE SCALE GENOMIC DNA]</scope>
    <source>
        <strain evidence="2 3">CGMCC 1.05381</strain>
    </source>
</reference>
<name>A0A2C8ZWG3_9MICO</name>
<dbReference type="RefSeq" id="WP_097061211.1">
    <property type="nucleotide sequence ID" value="NZ_BMLC01000003.1"/>
</dbReference>
<keyword evidence="1" id="KW-1133">Transmembrane helix</keyword>
<evidence type="ECO:0000313" key="2">
    <source>
        <dbReference type="EMBL" id="SOE70118.1"/>
    </source>
</evidence>
<keyword evidence="1" id="KW-0472">Membrane</keyword>
<dbReference type="Proteomes" id="UP000219440">
    <property type="component" value="Unassembled WGS sequence"/>
</dbReference>
<dbReference type="AlphaFoldDB" id="A0A2C8ZWG3"/>
<feature type="transmembrane region" description="Helical" evidence="1">
    <location>
        <begin position="56"/>
        <end position="80"/>
    </location>
</feature>
<feature type="transmembrane region" description="Helical" evidence="1">
    <location>
        <begin position="21"/>
        <end position="44"/>
    </location>
</feature>
<proteinExistence type="predicted"/>
<feature type="transmembrane region" description="Helical" evidence="1">
    <location>
        <begin position="92"/>
        <end position="117"/>
    </location>
</feature>
<gene>
    <name evidence="2" type="ORF">SAMN06296378_2143</name>
</gene>
<evidence type="ECO:0000313" key="3">
    <source>
        <dbReference type="Proteomes" id="UP000219440"/>
    </source>
</evidence>
<keyword evidence="3" id="KW-1185">Reference proteome</keyword>
<keyword evidence="1" id="KW-0812">Transmembrane</keyword>
<dbReference type="EMBL" id="OCST01000004">
    <property type="protein sequence ID" value="SOE70118.1"/>
    <property type="molecule type" value="Genomic_DNA"/>
</dbReference>
<organism evidence="2 3">
    <name type="scientific">Salinibacterium xinjiangense</name>
    <dbReference type="NCBI Taxonomy" id="386302"/>
    <lineage>
        <taxon>Bacteria</taxon>
        <taxon>Bacillati</taxon>
        <taxon>Actinomycetota</taxon>
        <taxon>Actinomycetes</taxon>
        <taxon>Micrococcales</taxon>
        <taxon>Microbacteriaceae</taxon>
        <taxon>Salinibacterium</taxon>
    </lineage>
</organism>
<sequence>MSETIIVTAAERSPIRIRRGVGLGIASFVLSVIAGSWVIILWAVSIGATQPGSGRAIAIVFFTLSAIIGFVFLALTAITATFSFRRNLRLGLVWSAIASVIGVVALVGGVVLAVSVATA</sequence>
<accession>A0A2C8ZWG3</accession>
<evidence type="ECO:0000256" key="1">
    <source>
        <dbReference type="SAM" id="Phobius"/>
    </source>
</evidence>